<dbReference type="InterPro" id="IPR050095">
    <property type="entry name" value="ECF_ABC_transporter_ATP-bd"/>
</dbReference>
<dbReference type="AlphaFoldDB" id="A0A7L9FGE1"/>
<dbReference type="InParanoid" id="A0A7L9FGE1"/>
<dbReference type="GO" id="GO:0043190">
    <property type="term" value="C:ATP-binding cassette (ABC) transporter complex"/>
    <property type="evidence" value="ECO:0007669"/>
    <property type="project" value="TreeGrafter"/>
</dbReference>
<comment type="function">
    <text evidence="9">Probably part of an ABC transporter complex. Responsible for energy coupling to the transport system.</text>
</comment>
<evidence type="ECO:0000256" key="1">
    <source>
        <dbReference type="ARBA" id="ARBA00004236"/>
    </source>
</evidence>
<dbReference type="InterPro" id="IPR003593">
    <property type="entry name" value="AAA+_ATPase"/>
</dbReference>
<evidence type="ECO:0000256" key="4">
    <source>
        <dbReference type="ARBA" id="ARBA00022475"/>
    </source>
</evidence>
<keyword evidence="5" id="KW-0547">Nucleotide-binding</keyword>
<evidence type="ECO:0000256" key="7">
    <source>
        <dbReference type="ARBA" id="ARBA00022967"/>
    </source>
</evidence>
<organism evidence="11 12">
    <name type="scientific">Infirmifilum lucidum</name>
    <dbReference type="NCBI Taxonomy" id="2776706"/>
    <lineage>
        <taxon>Archaea</taxon>
        <taxon>Thermoproteota</taxon>
        <taxon>Thermoprotei</taxon>
        <taxon>Thermofilales</taxon>
        <taxon>Thermofilaceae</taxon>
        <taxon>Infirmifilum</taxon>
    </lineage>
</organism>
<keyword evidence="6 11" id="KW-0067">ATP-binding</keyword>
<dbReference type="PROSITE" id="PS00211">
    <property type="entry name" value="ABC_TRANSPORTER_1"/>
    <property type="match status" value="1"/>
</dbReference>
<evidence type="ECO:0000313" key="11">
    <source>
        <dbReference type="EMBL" id="QOJ78691.1"/>
    </source>
</evidence>
<dbReference type="Gene3D" id="3.40.50.300">
    <property type="entry name" value="P-loop containing nucleotide triphosphate hydrolases"/>
    <property type="match status" value="1"/>
</dbReference>
<dbReference type="GO" id="GO:0016887">
    <property type="term" value="F:ATP hydrolysis activity"/>
    <property type="evidence" value="ECO:0007669"/>
    <property type="project" value="InterPro"/>
</dbReference>
<dbReference type="Pfam" id="PF00005">
    <property type="entry name" value="ABC_tran"/>
    <property type="match status" value="1"/>
</dbReference>
<sequence length="294" mass="32070">MGLGWWLVASESVVVVENLTYAYPTSKDFVLRDVSFDVKRGEVLAVLGPNGSGKSTLCKSLNGLVPHFYGGRYGGRVVVGGEEVLKSSVAKLATKVGLVFQDPEDQMSGLALTVWEEVAFGLMMLGYPREEIVRRVEEAIEYVGLKGLEKRSPFELSGGQMQRLAIATVLALKPEVVVLDEPTAQLDPIGKFEVLAVIEKLAREGSTIIIAEHEIEDVAYFADKALLLHNGRVLAYGPLRNVLRDVEKLKSVGVDPPSVTELTHYLVKELGADLEYPVTLEEAVKIYSELVGVA</sequence>
<gene>
    <name evidence="11" type="ORF">IG193_08045</name>
</gene>
<evidence type="ECO:0000256" key="8">
    <source>
        <dbReference type="ARBA" id="ARBA00023136"/>
    </source>
</evidence>
<dbReference type="GO" id="GO:0005524">
    <property type="term" value="F:ATP binding"/>
    <property type="evidence" value="ECO:0007669"/>
    <property type="project" value="UniProtKB-KW"/>
</dbReference>
<keyword evidence="12" id="KW-1185">Reference proteome</keyword>
<keyword evidence="7" id="KW-1278">Translocase</keyword>
<protein>
    <submittedName>
        <fullName evidence="11">ABC transporter ATP-binding protein</fullName>
    </submittedName>
</protein>
<dbReference type="SUPFAM" id="SSF52540">
    <property type="entry name" value="P-loop containing nucleoside triphosphate hydrolases"/>
    <property type="match status" value="1"/>
</dbReference>
<feature type="domain" description="ABC transporter" evidence="10">
    <location>
        <begin position="14"/>
        <end position="255"/>
    </location>
</feature>
<dbReference type="GO" id="GO:0042626">
    <property type="term" value="F:ATPase-coupled transmembrane transporter activity"/>
    <property type="evidence" value="ECO:0007669"/>
    <property type="project" value="TreeGrafter"/>
</dbReference>
<evidence type="ECO:0000256" key="5">
    <source>
        <dbReference type="ARBA" id="ARBA00022741"/>
    </source>
</evidence>
<dbReference type="InterPro" id="IPR015856">
    <property type="entry name" value="ABC_transpr_CbiO/EcfA_su"/>
</dbReference>
<comment type="subcellular location">
    <subcellularLocation>
        <location evidence="1">Cell membrane</location>
    </subcellularLocation>
</comment>
<dbReference type="InterPro" id="IPR003439">
    <property type="entry name" value="ABC_transporter-like_ATP-bd"/>
</dbReference>
<evidence type="ECO:0000259" key="10">
    <source>
        <dbReference type="PROSITE" id="PS50893"/>
    </source>
</evidence>
<dbReference type="KEGG" id="thel:IG193_08045"/>
<evidence type="ECO:0000256" key="9">
    <source>
        <dbReference type="ARBA" id="ARBA00025157"/>
    </source>
</evidence>
<dbReference type="PANTHER" id="PTHR43553">
    <property type="entry name" value="HEAVY METAL TRANSPORTER"/>
    <property type="match status" value="1"/>
</dbReference>
<dbReference type="InterPro" id="IPR017871">
    <property type="entry name" value="ABC_transporter-like_CS"/>
</dbReference>
<accession>A0A7L9FGE1</accession>
<dbReference type="InterPro" id="IPR027417">
    <property type="entry name" value="P-loop_NTPase"/>
</dbReference>
<keyword evidence="4" id="KW-1003">Cell membrane</keyword>
<reference evidence="11 12" key="1">
    <citation type="submission" date="2020-10" db="EMBL/GenBank/DDBJ databases">
        <title>Thermofilum lucidum 3507LT sp. nov. a novel member of Thermofilaceae family isolated from Chile hot spring, and proposal of description order Thermofilales.</title>
        <authorList>
            <person name="Zayulina K.S."/>
            <person name="Elcheninov A.G."/>
            <person name="Toshchakov S.V."/>
            <person name="Kublanov I.V."/>
        </authorList>
    </citation>
    <scope>NUCLEOTIDE SEQUENCE [LARGE SCALE GENOMIC DNA]</scope>
    <source>
        <strain evidence="11 12">3507LT</strain>
    </source>
</reference>
<dbReference type="SMART" id="SM00382">
    <property type="entry name" value="AAA"/>
    <property type="match status" value="1"/>
</dbReference>
<proteinExistence type="inferred from homology"/>
<dbReference type="PROSITE" id="PS50893">
    <property type="entry name" value="ABC_TRANSPORTER_2"/>
    <property type="match status" value="1"/>
</dbReference>
<dbReference type="Proteomes" id="UP000594121">
    <property type="component" value="Chromosome"/>
</dbReference>
<keyword evidence="3" id="KW-0813">Transport</keyword>
<evidence type="ECO:0000256" key="2">
    <source>
        <dbReference type="ARBA" id="ARBA00005417"/>
    </source>
</evidence>
<comment type="similarity">
    <text evidence="2">Belongs to the ABC transporter superfamily.</text>
</comment>
<dbReference type="FunFam" id="3.40.50.300:FF:000224">
    <property type="entry name" value="Energy-coupling factor transporter ATP-binding protein EcfA"/>
    <property type="match status" value="1"/>
</dbReference>
<dbReference type="EMBL" id="CP062310">
    <property type="protein sequence ID" value="QOJ78691.1"/>
    <property type="molecule type" value="Genomic_DNA"/>
</dbReference>
<evidence type="ECO:0000256" key="6">
    <source>
        <dbReference type="ARBA" id="ARBA00022840"/>
    </source>
</evidence>
<evidence type="ECO:0000256" key="3">
    <source>
        <dbReference type="ARBA" id="ARBA00022448"/>
    </source>
</evidence>
<evidence type="ECO:0000313" key="12">
    <source>
        <dbReference type="Proteomes" id="UP000594121"/>
    </source>
</evidence>
<name>A0A7L9FGE1_9CREN</name>
<dbReference type="PANTHER" id="PTHR43553:SF21">
    <property type="entry name" value="ABC TRANSPORTER ATP-BINDING PROTEIN MA_1418-RELATED"/>
    <property type="match status" value="1"/>
</dbReference>
<keyword evidence="8" id="KW-0472">Membrane</keyword>
<dbReference type="CDD" id="cd03225">
    <property type="entry name" value="ABC_cobalt_CbiO_domain1"/>
    <property type="match status" value="1"/>
</dbReference>